<dbReference type="Proteomes" id="UP000005222">
    <property type="component" value="Chromosome I"/>
</dbReference>
<comment type="catalytic activity">
    <reaction evidence="4">
        <text>holo-[ACP] + malonyl-CoA = malonyl-[ACP] + CoA</text>
        <dbReference type="Rhea" id="RHEA:41792"/>
        <dbReference type="Rhea" id="RHEA-COMP:9623"/>
        <dbReference type="Rhea" id="RHEA-COMP:9685"/>
        <dbReference type="ChEBI" id="CHEBI:57287"/>
        <dbReference type="ChEBI" id="CHEBI:57384"/>
        <dbReference type="ChEBI" id="CHEBI:64479"/>
        <dbReference type="ChEBI" id="CHEBI:78449"/>
        <dbReference type="EC" id="2.3.1.39"/>
    </reaction>
</comment>
<gene>
    <name evidence="6" type="primary">Piso0_002729</name>
    <name evidence="6" type="ORF">GNLVRS01_PISO0I16530g</name>
</gene>
<protein>
    <recommendedName>
        <fullName evidence="1">[acyl-carrier-protein] S-malonyltransferase</fullName>
        <ecNumber evidence="1">2.3.1.39</ecNumber>
    </recommendedName>
</protein>
<proteinExistence type="predicted"/>
<keyword evidence="7" id="KW-1185">Reference proteome</keyword>
<dbReference type="SUPFAM" id="SSF52151">
    <property type="entry name" value="FabD/lysophospholipase-like"/>
    <property type="match status" value="1"/>
</dbReference>
<dbReference type="EMBL" id="FO082051">
    <property type="protein sequence ID" value="CCE82036.1"/>
    <property type="molecule type" value="Genomic_DNA"/>
</dbReference>
<dbReference type="Gene3D" id="3.40.366.10">
    <property type="entry name" value="Malonyl-Coenzyme A Acyl Carrier Protein, domain 2"/>
    <property type="match status" value="1"/>
</dbReference>
<feature type="domain" description="Malonyl-CoA:ACP transacylase (MAT)" evidence="5">
    <location>
        <begin position="41"/>
        <end position="337"/>
    </location>
</feature>
<dbReference type="PANTHER" id="PTHR42681:SF1">
    <property type="entry name" value="MALONYL-COA-ACYL CARRIER PROTEIN TRANSACYLASE, MITOCHONDRIAL"/>
    <property type="match status" value="1"/>
</dbReference>
<evidence type="ECO:0000313" key="7">
    <source>
        <dbReference type="Proteomes" id="UP000005222"/>
    </source>
</evidence>
<keyword evidence="2" id="KW-0808">Transferase</keyword>
<organism evidence="6 7">
    <name type="scientific">Pichia sorbitophila (strain ATCC MYA-4447 / BCRC 22081 / CBS 7064 / NBRC 10061 / NRRL Y-12695)</name>
    <name type="common">Hybrid yeast</name>
    <dbReference type="NCBI Taxonomy" id="559304"/>
    <lineage>
        <taxon>Eukaryota</taxon>
        <taxon>Fungi</taxon>
        <taxon>Dikarya</taxon>
        <taxon>Ascomycota</taxon>
        <taxon>Saccharomycotina</taxon>
        <taxon>Pichiomycetes</taxon>
        <taxon>Debaryomycetaceae</taxon>
        <taxon>Millerozyma</taxon>
    </lineage>
</organism>
<dbReference type="SMART" id="SM00827">
    <property type="entry name" value="PKS_AT"/>
    <property type="match status" value="1"/>
</dbReference>
<sequence>MALRLGRIVQARARAQSWSIAQRFSRQHGTISGGQPKYAVTCPGQGSSGEGLLAPFKKFQHHFQQSLQAVDEQLQENFGKQLVDPGAHEDWMGRTSNSQPAILTTTYVMHEILRKEYGIDLSQHPAVNYMLGHSLGQYTAMALTGVVDLASAVSLVRQRGLLMERIAESSDYDLVAVLFRSSAYDEVLRACQEANVLANINSYDQLVLSGTRAHIDETIRAINSPKRKILKKVSLAQKIPFHNEVLRPIEEELASFAPEPRAGSKPIIANLTGSVETSDILSSSIQSISRPVRWIESVEYALQHDTTSFINLGPGTVLQNINTKFTPNNVSISDPDSMDEFARTFSSSTDSACN</sequence>
<dbReference type="Pfam" id="PF00698">
    <property type="entry name" value="Acyl_transf_1"/>
    <property type="match status" value="1"/>
</dbReference>
<dbReference type="AlphaFoldDB" id="G8YFT7"/>
<dbReference type="GO" id="GO:0005739">
    <property type="term" value="C:mitochondrion"/>
    <property type="evidence" value="ECO:0007669"/>
    <property type="project" value="TreeGrafter"/>
</dbReference>
<dbReference type="SUPFAM" id="SSF55048">
    <property type="entry name" value="Probable ACP-binding domain of malonyl-CoA ACP transacylase"/>
    <property type="match status" value="1"/>
</dbReference>
<accession>G8YFT7</accession>
<name>G8YFT7_PICSO</name>
<evidence type="ECO:0000256" key="2">
    <source>
        <dbReference type="ARBA" id="ARBA00022679"/>
    </source>
</evidence>
<keyword evidence="3" id="KW-0012">Acyltransferase</keyword>
<dbReference type="InterPro" id="IPR001227">
    <property type="entry name" value="Ac_transferase_dom_sf"/>
</dbReference>
<dbReference type="FunCoup" id="G8YFT7">
    <property type="interactions" value="79"/>
</dbReference>
<dbReference type="InterPro" id="IPR050858">
    <property type="entry name" value="Mal-CoA-ACP_Trans/PKS_FabD"/>
</dbReference>
<dbReference type="STRING" id="559304.G8YFT7"/>
<evidence type="ECO:0000256" key="4">
    <source>
        <dbReference type="ARBA" id="ARBA00048462"/>
    </source>
</evidence>
<dbReference type="Gene3D" id="3.30.70.250">
    <property type="entry name" value="Malonyl-CoA ACP transacylase, ACP-binding"/>
    <property type="match status" value="1"/>
</dbReference>
<dbReference type="PANTHER" id="PTHR42681">
    <property type="entry name" value="MALONYL-COA-ACYL CARRIER PROTEIN TRANSACYLASE, MITOCHONDRIAL"/>
    <property type="match status" value="1"/>
</dbReference>
<dbReference type="InterPro" id="IPR014043">
    <property type="entry name" value="Acyl_transferase_dom"/>
</dbReference>
<reference evidence="6 7" key="1">
    <citation type="journal article" date="2012" name="G3 (Bethesda)">
        <title>Pichia sorbitophila, an interspecies yeast hybrid reveals early steps of genome resolution following polyploidization.</title>
        <authorList>
            <person name="Leh Louis V."/>
            <person name="Despons L."/>
            <person name="Friedrich A."/>
            <person name="Martin T."/>
            <person name="Durrens P."/>
            <person name="Casaregola S."/>
            <person name="Neuveglise C."/>
            <person name="Fairhead C."/>
            <person name="Marck C."/>
            <person name="Cruz J.A."/>
            <person name="Straub M.L."/>
            <person name="Kugler V."/>
            <person name="Sacerdot C."/>
            <person name="Uzunov Z."/>
            <person name="Thierry A."/>
            <person name="Weiss S."/>
            <person name="Bleykasten C."/>
            <person name="De Montigny J."/>
            <person name="Jacques N."/>
            <person name="Jung P."/>
            <person name="Lemaire M."/>
            <person name="Mallet S."/>
            <person name="Morel G."/>
            <person name="Richard G.F."/>
            <person name="Sarkar A."/>
            <person name="Savel G."/>
            <person name="Schacherer J."/>
            <person name="Seret M.L."/>
            <person name="Talla E."/>
            <person name="Samson G."/>
            <person name="Jubin C."/>
            <person name="Poulain J."/>
            <person name="Vacherie B."/>
            <person name="Barbe V."/>
            <person name="Pelletier E."/>
            <person name="Sherman D.J."/>
            <person name="Westhof E."/>
            <person name="Weissenbach J."/>
            <person name="Baret P.V."/>
            <person name="Wincker P."/>
            <person name="Gaillardin C."/>
            <person name="Dujon B."/>
            <person name="Souciet J.L."/>
        </authorList>
    </citation>
    <scope>NUCLEOTIDE SEQUENCE [LARGE SCALE GENOMIC DNA]</scope>
    <source>
        <strain evidence="7">ATCC MYA-4447 / BCRC 22081 / CBS 7064 / NBRC 10061 / NRRL Y-12695</strain>
    </source>
</reference>
<evidence type="ECO:0000256" key="1">
    <source>
        <dbReference type="ARBA" id="ARBA00013258"/>
    </source>
</evidence>
<dbReference type="OMA" id="AFHTPFF"/>
<dbReference type="InterPro" id="IPR016035">
    <property type="entry name" value="Acyl_Trfase/lysoPLipase"/>
</dbReference>
<dbReference type="InParanoid" id="G8YFT7"/>
<evidence type="ECO:0000256" key="3">
    <source>
        <dbReference type="ARBA" id="ARBA00023315"/>
    </source>
</evidence>
<dbReference type="eggNOG" id="KOG1202">
    <property type="taxonomic scope" value="Eukaryota"/>
</dbReference>
<dbReference type="GO" id="GO:0006633">
    <property type="term" value="P:fatty acid biosynthetic process"/>
    <property type="evidence" value="ECO:0007669"/>
    <property type="project" value="TreeGrafter"/>
</dbReference>
<dbReference type="HOGENOM" id="CLU_030558_0_1_1"/>
<evidence type="ECO:0000259" key="5">
    <source>
        <dbReference type="SMART" id="SM00827"/>
    </source>
</evidence>
<dbReference type="OrthoDB" id="541883at2759"/>
<evidence type="ECO:0000313" key="6">
    <source>
        <dbReference type="EMBL" id="CCE82036.1"/>
    </source>
</evidence>
<dbReference type="GO" id="GO:0004314">
    <property type="term" value="F:[acyl-carrier-protein] S-malonyltransferase activity"/>
    <property type="evidence" value="ECO:0007669"/>
    <property type="project" value="UniProtKB-EC"/>
</dbReference>
<dbReference type="InterPro" id="IPR016036">
    <property type="entry name" value="Malonyl_transacylase_ACP-bd"/>
</dbReference>
<dbReference type="EC" id="2.3.1.39" evidence="1"/>